<evidence type="ECO:0000256" key="2">
    <source>
        <dbReference type="ARBA" id="ARBA00022603"/>
    </source>
</evidence>
<protein>
    <submittedName>
        <fullName evidence="5">Class I SAM-dependent methyltransferase</fullName>
        <ecNumber evidence="5">2.1.1.-</ecNumber>
    </submittedName>
</protein>
<evidence type="ECO:0000256" key="3">
    <source>
        <dbReference type="ARBA" id="ARBA00022679"/>
    </source>
</evidence>
<name>A0ABU8I6E9_9SPHI</name>
<evidence type="ECO:0000313" key="6">
    <source>
        <dbReference type="Proteomes" id="UP001363035"/>
    </source>
</evidence>
<proteinExistence type="predicted"/>
<dbReference type="InterPro" id="IPR004033">
    <property type="entry name" value="UbiE/COQ5_MeTrFase"/>
</dbReference>
<dbReference type="PANTHER" id="PTHR43591:SF24">
    <property type="entry name" value="2-METHOXY-6-POLYPRENYL-1,4-BENZOQUINOL METHYLASE, MITOCHONDRIAL"/>
    <property type="match status" value="1"/>
</dbReference>
<dbReference type="GO" id="GO:0032259">
    <property type="term" value="P:methylation"/>
    <property type="evidence" value="ECO:0007669"/>
    <property type="project" value="UniProtKB-KW"/>
</dbReference>
<keyword evidence="3 5" id="KW-0808">Transferase</keyword>
<dbReference type="PROSITE" id="PS51608">
    <property type="entry name" value="SAM_MT_UBIE"/>
    <property type="match status" value="1"/>
</dbReference>
<organism evidence="5 6">
    <name type="scientific">Sphingobacterium tenebrionis</name>
    <dbReference type="NCBI Taxonomy" id="3111775"/>
    <lineage>
        <taxon>Bacteria</taxon>
        <taxon>Pseudomonadati</taxon>
        <taxon>Bacteroidota</taxon>
        <taxon>Sphingobacteriia</taxon>
        <taxon>Sphingobacteriales</taxon>
        <taxon>Sphingobacteriaceae</taxon>
        <taxon>Sphingobacterium</taxon>
    </lineage>
</organism>
<dbReference type="GO" id="GO:0008168">
    <property type="term" value="F:methyltransferase activity"/>
    <property type="evidence" value="ECO:0007669"/>
    <property type="project" value="UniProtKB-KW"/>
</dbReference>
<evidence type="ECO:0000256" key="4">
    <source>
        <dbReference type="ARBA" id="ARBA00022691"/>
    </source>
</evidence>
<dbReference type="SUPFAM" id="SSF53335">
    <property type="entry name" value="S-adenosyl-L-methionine-dependent methyltransferases"/>
    <property type="match status" value="1"/>
</dbReference>
<dbReference type="InterPro" id="IPR029063">
    <property type="entry name" value="SAM-dependent_MTases_sf"/>
</dbReference>
<keyword evidence="1" id="KW-0474">Menaquinone biosynthesis</keyword>
<dbReference type="RefSeq" id="WP_099366354.1">
    <property type="nucleotide sequence ID" value="NZ_JAYLLN010000018.1"/>
</dbReference>
<dbReference type="Proteomes" id="UP001363035">
    <property type="component" value="Unassembled WGS sequence"/>
</dbReference>
<gene>
    <name evidence="5" type="ORF">VJ786_08770</name>
</gene>
<accession>A0ABU8I6E9</accession>
<evidence type="ECO:0000313" key="5">
    <source>
        <dbReference type="EMBL" id="MEI5984995.1"/>
    </source>
</evidence>
<dbReference type="EC" id="2.1.1.-" evidence="5"/>
<keyword evidence="2 5" id="KW-0489">Methyltransferase</keyword>
<dbReference type="CDD" id="cd02440">
    <property type="entry name" value="AdoMet_MTases"/>
    <property type="match status" value="1"/>
</dbReference>
<dbReference type="PANTHER" id="PTHR43591">
    <property type="entry name" value="METHYLTRANSFERASE"/>
    <property type="match status" value="1"/>
</dbReference>
<keyword evidence="6" id="KW-1185">Reference proteome</keyword>
<evidence type="ECO:0000256" key="1">
    <source>
        <dbReference type="ARBA" id="ARBA00022428"/>
    </source>
</evidence>
<dbReference type="Gene3D" id="3.40.50.150">
    <property type="entry name" value="Vaccinia Virus protein VP39"/>
    <property type="match status" value="1"/>
</dbReference>
<dbReference type="EMBL" id="JAYLLN010000018">
    <property type="protein sequence ID" value="MEI5984995.1"/>
    <property type="molecule type" value="Genomic_DNA"/>
</dbReference>
<dbReference type="Pfam" id="PF01209">
    <property type="entry name" value="Ubie_methyltran"/>
    <property type="match status" value="1"/>
</dbReference>
<reference evidence="5 6" key="1">
    <citation type="submission" date="2024-01" db="EMBL/GenBank/DDBJ databases">
        <title>Sphingobacterium tenebrionis sp. nov., a novel endophyte isolated from tenebrio molitor intestines.</title>
        <authorList>
            <person name="Zhang C."/>
        </authorList>
    </citation>
    <scope>NUCLEOTIDE SEQUENCE [LARGE SCALE GENOMIC DNA]</scope>
    <source>
        <strain evidence="5 6">PU5-4</strain>
    </source>
</reference>
<sequence>MNIYDPAFVKKLFNQMSSSYERMNYITSFGFSIRWRKQFINVLAENNDPIQVIDILSGLGENWNLLLKKYPNATFYALDFSEEMQRKAKAKGDKLFSGKLKTFTEDVLNNSLPANSFDILTCAYGLKTFNKDQLNQLALEVSRILKPGGKFSFVEVSKPSNPVLNFFYGFYLGKLIPILGKLFLGNPSDYRMLWIYSKNFGDCKFVQEIFLHHGLEVNLNNYFYGCASGISGTKKYSQIFPELSA</sequence>
<keyword evidence="4" id="KW-0949">S-adenosyl-L-methionine</keyword>
<comment type="caution">
    <text evidence="5">The sequence shown here is derived from an EMBL/GenBank/DDBJ whole genome shotgun (WGS) entry which is preliminary data.</text>
</comment>